<dbReference type="PANTHER" id="PTHR11908:SF123">
    <property type="entry name" value="ALDEHYDE OXIDOREDUCTASE MOLYBDENUM-BINDING SUBUNIT PAOC"/>
    <property type="match status" value="1"/>
</dbReference>
<dbReference type="InterPro" id="IPR036856">
    <property type="entry name" value="Ald_Oxase/Xan_DH_a/b_sf"/>
</dbReference>
<feature type="region of interest" description="Disordered" evidence="1">
    <location>
        <begin position="1"/>
        <end position="32"/>
    </location>
</feature>
<dbReference type="EMBL" id="JACIEV010000001">
    <property type="protein sequence ID" value="MBB4152503.1"/>
    <property type="molecule type" value="Genomic_DNA"/>
</dbReference>
<evidence type="ECO:0000259" key="2">
    <source>
        <dbReference type="SMART" id="SM01008"/>
    </source>
</evidence>
<dbReference type="InterPro" id="IPR037165">
    <property type="entry name" value="AldOxase/xan_DH_Mopterin-bd_sf"/>
</dbReference>
<keyword evidence="3" id="KW-0560">Oxidoreductase</keyword>
<dbReference type="GO" id="GO:0005506">
    <property type="term" value="F:iron ion binding"/>
    <property type="evidence" value="ECO:0007669"/>
    <property type="project" value="InterPro"/>
</dbReference>
<dbReference type="NCBIfam" id="NF041671">
    <property type="entry name" value="peri_hyde_PaoC"/>
    <property type="match status" value="1"/>
</dbReference>
<comment type="caution">
    <text evidence="3">The sequence shown here is derived from an EMBL/GenBank/DDBJ whole genome shotgun (WGS) entry which is preliminary data.</text>
</comment>
<evidence type="ECO:0000313" key="4">
    <source>
        <dbReference type="Proteomes" id="UP000529795"/>
    </source>
</evidence>
<dbReference type="SMART" id="SM01008">
    <property type="entry name" value="Ald_Xan_dh_C"/>
    <property type="match status" value="1"/>
</dbReference>
<dbReference type="RefSeq" id="WP_183982023.1">
    <property type="nucleotide sequence ID" value="NZ_JACIEV010000001.1"/>
</dbReference>
<dbReference type="InterPro" id="IPR046867">
    <property type="entry name" value="AldOxase/xan_DH_MoCoBD2"/>
</dbReference>
<dbReference type="InterPro" id="IPR008274">
    <property type="entry name" value="AldOxase/xan_DH_MoCoBD1"/>
</dbReference>
<dbReference type="SUPFAM" id="SSF54665">
    <property type="entry name" value="CO dehydrogenase molybdoprotein N-domain-like"/>
    <property type="match status" value="1"/>
</dbReference>
<accession>A0A840EZQ3</accession>
<keyword evidence="4" id="KW-1185">Reference proteome</keyword>
<protein>
    <submittedName>
        <fullName evidence="3">Xanthine dehydrogenase YagR molybdenum-binding subunit</fullName>
        <ecNumber evidence="3">1.17.1.4</ecNumber>
    </submittedName>
</protein>
<dbReference type="GO" id="GO:0004854">
    <property type="term" value="F:xanthine dehydrogenase activity"/>
    <property type="evidence" value="ECO:0007669"/>
    <property type="project" value="UniProtKB-EC"/>
</dbReference>
<gene>
    <name evidence="3" type="ORF">GGQ80_000379</name>
</gene>
<dbReference type="Pfam" id="PF20256">
    <property type="entry name" value="MoCoBD_2"/>
    <property type="match status" value="1"/>
</dbReference>
<evidence type="ECO:0000313" key="3">
    <source>
        <dbReference type="EMBL" id="MBB4152503.1"/>
    </source>
</evidence>
<dbReference type="Gene3D" id="3.90.1170.50">
    <property type="entry name" value="Aldehyde oxidase/xanthine dehydrogenase, a/b hammerhead"/>
    <property type="match status" value="1"/>
</dbReference>
<name>A0A840EZQ3_9SPHN</name>
<dbReference type="Pfam" id="PF02738">
    <property type="entry name" value="MoCoBD_1"/>
    <property type="match status" value="1"/>
</dbReference>
<dbReference type="Proteomes" id="UP000529795">
    <property type="component" value="Unassembled WGS sequence"/>
</dbReference>
<reference evidence="3 4" key="1">
    <citation type="submission" date="2020-08" db="EMBL/GenBank/DDBJ databases">
        <title>Genomic Encyclopedia of Type Strains, Phase IV (KMG-IV): sequencing the most valuable type-strain genomes for metagenomic binning, comparative biology and taxonomic classification.</title>
        <authorList>
            <person name="Goeker M."/>
        </authorList>
    </citation>
    <scope>NUCLEOTIDE SEQUENCE [LARGE SCALE GENOMIC DNA]</scope>
    <source>
        <strain evidence="3 4">YC6723</strain>
    </source>
</reference>
<dbReference type="AlphaFoldDB" id="A0A840EZQ3"/>
<dbReference type="Pfam" id="PF01315">
    <property type="entry name" value="Ald_Xan_dh_C"/>
    <property type="match status" value="1"/>
</dbReference>
<dbReference type="Gene3D" id="3.30.365.10">
    <property type="entry name" value="Aldehyde oxidase/xanthine dehydrogenase, molybdopterin binding domain"/>
    <property type="match status" value="4"/>
</dbReference>
<dbReference type="PANTHER" id="PTHR11908">
    <property type="entry name" value="XANTHINE DEHYDROGENASE"/>
    <property type="match status" value="1"/>
</dbReference>
<dbReference type="InterPro" id="IPR016208">
    <property type="entry name" value="Ald_Oxase/xanthine_DH-like"/>
</dbReference>
<feature type="domain" description="Aldehyde oxidase/xanthine dehydrogenase a/b hammerhead" evidence="2">
    <location>
        <begin position="32"/>
        <end position="138"/>
    </location>
</feature>
<proteinExistence type="predicted"/>
<dbReference type="InterPro" id="IPR000674">
    <property type="entry name" value="Ald_Oxase/Xan_DH_a/b"/>
</dbReference>
<dbReference type="SUPFAM" id="SSF56003">
    <property type="entry name" value="Molybdenum cofactor-binding domain"/>
    <property type="match status" value="1"/>
</dbReference>
<dbReference type="InterPro" id="IPR049648">
    <property type="entry name" value="PaoC-like"/>
</dbReference>
<organism evidence="3 4">
    <name type="scientific">Sphingomonas jinjuensis</name>
    <dbReference type="NCBI Taxonomy" id="535907"/>
    <lineage>
        <taxon>Bacteria</taxon>
        <taxon>Pseudomonadati</taxon>
        <taxon>Pseudomonadota</taxon>
        <taxon>Alphaproteobacteria</taxon>
        <taxon>Sphingomonadales</taxon>
        <taxon>Sphingomonadaceae</taxon>
        <taxon>Sphingomonas</taxon>
    </lineage>
</organism>
<dbReference type="EC" id="1.17.1.4" evidence="3"/>
<sequence length="736" mass="78204">MKFDTPAGTNPIDQGKVVGRPTPRIDGPLKTSGRAPYAYERHDVAENAAYGVIVHAGIAKGRLNALHLDEAKAAPGVVTIVTADTAGKLGKGNMNTAKLLGGPEIDHYHQAIALVVAETFEQARAAANLVRADYARGQGKYDLEAALPGAPPVPDPNANDGKGPKIDKVGDFERFFASAPVKLDQKYTTPDQSHAMMEPFATIAAWKGDELTVWTSNQMINWTKGDLAKTLGLPKEKVRLDSPYVGGGFGGKLFLRADAVMAALGARQAGRPVKVTIARPMMANNATHRPATIQRIRIGCDKDGTITAIAHESGSGDLPGGGPETAVSQTKLLYAGAHRMTAMKLAVLDLPEGNAMRAPGEAPGLMALEIAMDEMAEKLGMDPVQFRIKNDTMVDPEKPERKFSQRHLVQCLNDGAQRFGWSRRNAKPAQVRDGRWLVGMGVASGFRNNMNQKSAARVGIDKQGMVTVATDMTDIGTGTYTIVAQTAAEMMGVPIDSVNVLLGDSSFPVSAGSGGQWGGNSSTAGVYAACMKLREAVAQKLGFNATDVTFANGKVTSGNRSADLKDAAGLSAEETMEYGDLAKQYQQSTFAGHFVEVGVDAYTGEIRIRRMLAVCDAGRIINPTSARSQVIGAMTMGVGAALMEELAVDKRFGFFVNHDLATYEVPVHADIPHQEVVFLDYPDDTTSPMKAKGVGELGLCGVGAAIANAIYNATGVRVRDYPITLEKHLAKLPMVA</sequence>
<evidence type="ECO:0000256" key="1">
    <source>
        <dbReference type="SAM" id="MobiDB-lite"/>
    </source>
</evidence>